<feature type="transmembrane region" description="Helical" evidence="1">
    <location>
        <begin position="193"/>
        <end position="212"/>
    </location>
</feature>
<feature type="transmembrane region" description="Helical" evidence="1">
    <location>
        <begin position="67"/>
        <end position="88"/>
    </location>
</feature>
<dbReference type="GO" id="GO:0004175">
    <property type="term" value="F:endopeptidase activity"/>
    <property type="evidence" value="ECO:0007669"/>
    <property type="project" value="UniProtKB-ARBA"/>
</dbReference>
<accession>A0A430HIA1</accession>
<dbReference type="GO" id="GO:0006508">
    <property type="term" value="P:proteolysis"/>
    <property type="evidence" value="ECO:0007669"/>
    <property type="project" value="UniProtKB-KW"/>
</dbReference>
<sequence>MFSRAAWARILPFLVYIFFIIAVDGLTRLGFEVQALRWMYALKIGAVLATLAFFWRDYTELHRWDLGLLASAVAVVTGVVVLVLWVSLNASWMMIGSPDGFDPTTGGRVDWLMVAVRIAGAALVVPVMEELFWRSFLMRWIDSDRFQALDPAQISLKSLAIGIVLFGFEHNLWLAGMVAGAAYSLLYMKQRSLWSSILAHAVTNGLLGVWIVRTGHWTYW</sequence>
<evidence type="ECO:0000313" key="4">
    <source>
        <dbReference type="Proteomes" id="UP000278085"/>
    </source>
</evidence>
<dbReference type="AlphaFoldDB" id="A0A430HIA1"/>
<dbReference type="InterPro" id="IPR003675">
    <property type="entry name" value="Rce1/LyrA-like_dom"/>
</dbReference>
<proteinExistence type="predicted"/>
<dbReference type="GO" id="GO:0080120">
    <property type="term" value="P:CAAX-box protein maturation"/>
    <property type="evidence" value="ECO:0007669"/>
    <property type="project" value="UniProtKB-ARBA"/>
</dbReference>
<keyword evidence="4" id="KW-1185">Reference proteome</keyword>
<keyword evidence="1" id="KW-0812">Transmembrane</keyword>
<reference evidence="3 4" key="1">
    <citation type="submission" date="2018-12" db="EMBL/GenBank/DDBJ databases">
        <authorList>
            <person name="Yang E."/>
        </authorList>
    </citation>
    <scope>NUCLEOTIDE SEQUENCE [LARGE SCALE GENOMIC DNA]</scope>
    <source>
        <strain evidence="3 4">SOD</strain>
    </source>
</reference>
<protein>
    <submittedName>
        <fullName evidence="3">CAAX prenyl protease-related protein</fullName>
    </submittedName>
</protein>
<dbReference type="Proteomes" id="UP000278085">
    <property type="component" value="Unassembled WGS sequence"/>
</dbReference>
<evidence type="ECO:0000259" key="2">
    <source>
        <dbReference type="Pfam" id="PF02517"/>
    </source>
</evidence>
<gene>
    <name evidence="3" type="ORF">EJB06_20760</name>
</gene>
<feature type="transmembrane region" description="Helical" evidence="1">
    <location>
        <begin position="6"/>
        <end position="26"/>
    </location>
</feature>
<keyword evidence="1" id="KW-0472">Membrane</keyword>
<evidence type="ECO:0000256" key="1">
    <source>
        <dbReference type="SAM" id="Phobius"/>
    </source>
</evidence>
<evidence type="ECO:0000313" key="3">
    <source>
        <dbReference type="EMBL" id="RSZ57243.1"/>
    </source>
</evidence>
<keyword evidence="3" id="KW-0378">Hydrolase</keyword>
<name>A0A430HIA1_9BURK</name>
<keyword evidence="3" id="KW-0645">Protease</keyword>
<feature type="transmembrane region" description="Helical" evidence="1">
    <location>
        <begin position="109"/>
        <end position="128"/>
    </location>
</feature>
<dbReference type="NCBIfam" id="TIGR03008">
    <property type="entry name" value="pepcterm_CAAX"/>
    <property type="match status" value="1"/>
</dbReference>
<feature type="domain" description="CAAX prenyl protease 2/Lysostaphin resistance protein A-like" evidence="2">
    <location>
        <begin position="114"/>
        <end position="205"/>
    </location>
</feature>
<organism evidence="3 4">
    <name type="scientific">Massilia atriviolacea</name>
    <dbReference type="NCBI Taxonomy" id="2495579"/>
    <lineage>
        <taxon>Bacteria</taxon>
        <taxon>Pseudomonadati</taxon>
        <taxon>Pseudomonadota</taxon>
        <taxon>Betaproteobacteria</taxon>
        <taxon>Burkholderiales</taxon>
        <taxon>Oxalobacteraceae</taxon>
        <taxon>Telluria group</taxon>
        <taxon>Massilia</taxon>
    </lineage>
</organism>
<keyword evidence="1" id="KW-1133">Transmembrane helix</keyword>
<comment type="caution">
    <text evidence="3">The sequence shown here is derived from an EMBL/GenBank/DDBJ whole genome shotgun (WGS) entry which is preliminary data.</text>
</comment>
<feature type="transmembrane region" description="Helical" evidence="1">
    <location>
        <begin position="159"/>
        <end position="186"/>
    </location>
</feature>
<feature type="transmembrane region" description="Helical" evidence="1">
    <location>
        <begin position="38"/>
        <end position="55"/>
    </location>
</feature>
<dbReference type="OrthoDB" id="9787923at2"/>
<dbReference type="Pfam" id="PF02517">
    <property type="entry name" value="Rce1-like"/>
    <property type="match status" value="1"/>
</dbReference>
<dbReference type="InterPro" id="IPR014346">
    <property type="entry name" value="Prenyl_protease-related"/>
</dbReference>
<dbReference type="EMBL" id="RXLQ01000011">
    <property type="protein sequence ID" value="RSZ57243.1"/>
    <property type="molecule type" value="Genomic_DNA"/>
</dbReference>